<reference evidence="1 2" key="1">
    <citation type="submission" date="2016-07" db="EMBL/GenBank/DDBJ databases">
        <title>Characterization of isolates of Eisenbergiella tayi derived from blood cultures, using whole genome sequencing.</title>
        <authorList>
            <person name="Burdz T."/>
            <person name="Wiebe D."/>
            <person name="Huynh C."/>
            <person name="Bernard K."/>
        </authorList>
    </citation>
    <scope>NUCLEOTIDE SEQUENCE [LARGE SCALE GENOMIC DNA]</scope>
    <source>
        <strain evidence="1 2">NML 110608</strain>
    </source>
</reference>
<dbReference type="Proteomes" id="UP000094067">
    <property type="component" value="Unassembled WGS sequence"/>
</dbReference>
<proteinExistence type="predicted"/>
<dbReference type="EMBL" id="MCGH01000002">
    <property type="protein sequence ID" value="ODM06029.1"/>
    <property type="molecule type" value="Genomic_DNA"/>
</dbReference>
<evidence type="ECO:0000313" key="1">
    <source>
        <dbReference type="EMBL" id="ODM06029.1"/>
    </source>
</evidence>
<organism evidence="1 2">
    <name type="scientific">Eisenbergiella tayi</name>
    <dbReference type="NCBI Taxonomy" id="1432052"/>
    <lineage>
        <taxon>Bacteria</taxon>
        <taxon>Bacillati</taxon>
        <taxon>Bacillota</taxon>
        <taxon>Clostridia</taxon>
        <taxon>Lachnospirales</taxon>
        <taxon>Lachnospiraceae</taxon>
        <taxon>Eisenbergiella</taxon>
    </lineage>
</organism>
<accession>A0A1E3ABN9</accession>
<comment type="caution">
    <text evidence="1">The sequence shown here is derived from an EMBL/GenBank/DDBJ whole genome shotgun (WGS) entry which is preliminary data.</text>
</comment>
<evidence type="ECO:0000313" key="2">
    <source>
        <dbReference type="Proteomes" id="UP000094067"/>
    </source>
</evidence>
<sequence>MSGSMDIEERITESITMIQEAGAALSELEMEKMQAVLYVLADKFLSGDGINRVKERIAMTKLGQMIFDDGVKKGLEQGIEVLIQDNLEEGISEKRIIAKLQKNFSLSRKEAEKYMEKFLPVR</sequence>
<dbReference type="AlphaFoldDB" id="A0A1E3ABN9"/>
<gene>
    <name evidence="1" type="ORF">BEI61_01918</name>
</gene>
<protein>
    <submittedName>
        <fullName evidence="1">Uncharacterized protein</fullName>
    </submittedName>
</protein>
<name>A0A1E3ABN9_9FIRM</name>